<gene>
    <name evidence="4" type="ORF">QS795_002210</name>
</gene>
<evidence type="ECO:0000256" key="2">
    <source>
        <dbReference type="SAM" id="Phobius"/>
    </source>
</evidence>
<dbReference type="PROSITE" id="PS50194">
    <property type="entry name" value="FILAMIN_REPEAT"/>
    <property type="match status" value="1"/>
</dbReference>
<keyword evidence="2" id="KW-0472">Membrane</keyword>
<dbReference type="Pfam" id="PF09134">
    <property type="entry name" value="Invasin_D3"/>
    <property type="match status" value="3"/>
</dbReference>
<name>A0ABZ0N2K6_9GAMM</name>
<evidence type="ECO:0000259" key="3">
    <source>
        <dbReference type="PROSITE" id="PS51127"/>
    </source>
</evidence>
<dbReference type="PANTHER" id="PTHR39576:SF2">
    <property type="entry name" value="ATTACHING AND EFFACING PROTEIN HOMOLOG-RELATED"/>
    <property type="match status" value="1"/>
</dbReference>
<dbReference type="Gene3D" id="2.60.40.10">
    <property type="entry name" value="Immunoglobulins"/>
    <property type="match status" value="24"/>
</dbReference>
<feature type="transmembrane region" description="Helical" evidence="2">
    <location>
        <begin position="12"/>
        <end position="31"/>
    </location>
</feature>
<dbReference type="SMART" id="SM00634">
    <property type="entry name" value="BID_1"/>
    <property type="match status" value="11"/>
</dbReference>
<dbReference type="Gene3D" id="2.40.160.160">
    <property type="entry name" value="Inverse autotransporter, beta-domain"/>
    <property type="match status" value="1"/>
</dbReference>
<organism evidence="4 5">
    <name type="scientific">Providencia zhijiangensis</name>
    <dbReference type="NCBI Taxonomy" id="3053982"/>
    <lineage>
        <taxon>Bacteria</taxon>
        <taxon>Pseudomonadati</taxon>
        <taxon>Pseudomonadota</taxon>
        <taxon>Gammaproteobacteria</taxon>
        <taxon>Enterobacterales</taxon>
        <taxon>Morganellaceae</taxon>
        <taxon>Providencia</taxon>
    </lineage>
</organism>
<protein>
    <submittedName>
        <fullName evidence="4">Invasin domain 3-containing protein</fullName>
    </submittedName>
</protein>
<dbReference type="Pfam" id="PF02369">
    <property type="entry name" value="Big_1"/>
    <property type="match status" value="2"/>
</dbReference>
<keyword evidence="2" id="KW-1133">Transmembrane helix</keyword>
<evidence type="ECO:0000313" key="5">
    <source>
        <dbReference type="Proteomes" id="UP001302443"/>
    </source>
</evidence>
<dbReference type="Pfam" id="PF11924">
    <property type="entry name" value="IAT_beta"/>
    <property type="match status" value="1"/>
</dbReference>
<dbReference type="InterPro" id="IPR013783">
    <property type="entry name" value="Ig-like_fold"/>
</dbReference>
<dbReference type="InterPro" id="IPR008964">
    <property type="entry name" value="Invasin/intimin_cell_adhesion"/>
</dbReference>
<dbReference type="InterPro" id="IPR051715">
    <property type="entry name" value="Intimin-Invasin_domain"/>
</dbReference>
<proteinExistence type="inferred from homology"/>
<dbReference type="InterPro" id="IPR024519">
    <property type="entry name" value="IAT_beta"/>
</dbReference>
<dbReference type="Proteomes" id="UP001302443">
    <property type="component" value="Chromosome"/>
</dbReference>
<dbReference type="RefSeq" id="WP_318626799.1">
    <property type="nucleotide sequence ID" value="NZ_CP135990.1"/>
</dbReference>
<dbReference type="EMBL" id="CP135990">
    <property type="protein sequence ID" value="WPA92617.1"/>
    <property type="molecule type" value="Genomic_DNA"/>
</dbReference>
<comment type="similarity">
    <text evidence="1">Belongs to the intimin/invasin family.</text>
</comment>
<dbReference type="InterPro" id="IPR017868">
    <property type="entry name" value="Filamin/ABP280_repeat-like"/>
</dbReference>
<keyword evidence="2" id="KW-0812">Transmembrane</keyword>
<evidence type="ECO:0000256" key="1">
    <source>
        <dbReference type="ARBA" id="ARBA00010116"/>
    </source>
</evidence>
<feature type="domain" description="Big-1" evidence="3">
    <location>
        <begin position="589"/>
        <end position="677"/>
    </location>
</feature>
<dbReference type="PANTHER" id="PTHR39576">
    <property type="entry name" value="ATTACHING AND EFFACING PROTEIN HOMOLOG-RELATED-RELATED"/>
    <property type="match status" value="1"/>
</dbReference>
<evidence type="ECO:0000313" key="4">
    <source>
        <dbReference type="EMBL" id="WPA92617.1"/>
    </source>
</evidence>
<dbReference type="PROSITE" id="PS51127">
    <property type="entry name" value="BIG1"/>
    <property type="match status" value="2"/>
</dbReference>
<dbReference type="SUPFAM" id="SSF49373">
    <property type="entry name" value="Invasin/intimin cell-adhesion fragments"/>
    <property type="match status" value="18"/>
</dbReference>
<feature type="domain" description="Big-1" evidence="3">
    <location>
        <begin position="2966"/>
        <end position="3061"/>
    </location>
</feature>
<dbReference type="InterPro" id="IPR015217">
    <property type="entry name" value="Invasin_dom_3"/>
</dbReference>
<sequence length="3237" mass="344582">MSSTSLTVKKKLANGFVIFTAIWSSAIMPVIPSYAKMLDNNDLPSLASENNVTEDNTERLVAEYSKTLGSFLSQNKNEQNLSDKAQNYVRNKVASEATKEIENWLSKAGNARLNINIDKNFSIKNSQLDWLIPWYDHPKALLFTQHSIHRSDERLHTNNGIGLRHFDEKNTIGINAFIDHDISHAHTRAGLGVEYWQDYLKFNANGYLGLTSWKSAPELNHDYNAKPAHGWDVQIESWLPAYPQLGGNLKYEQYYGDSVALFGKNQRQKNPSAATIGAHWTPFPLFTLNANHKFGSKNRSETQAKLQFTWIFGKSLAHHLDPTKVAEARRLSGNRYDFVERNNSIILDYQKKTLLSLSLPTKIQGETGQSIPLVKSFTSQYPLKHIEWNAPELLAAGGSISSTDHTAVLILPSYKTAKTTQDAQKANRYRLRAIAYDVNGNTSPVAETLVEVTDSGVLSINPRDITFYGKGLANGNDINGLSVIVRDPHGNTAPNAKVVFVLPNTLALIAQKANTAARPDIQRDLRKKMQAMKVAKPVEYTTTTNAKGEAQVQFTSQIAGAYEITVYTGNHPPVKTQVTFIPDVAEAYVHNFTVSRPAVIADGISAHSVKALITDKNKNPIPNHEVNFSATNAKIVDKATTNENGLVEVTLTSVKAGASEVTLSINGHSETKVVEFISGKAYQIAILEIPEVYAGRESQVVFQIRDNQGNPIIDANNDATITIDQKVSSTPIWGIDVDNGTYAAKVYGLQSGEHTIQVAMDNIVSLERTFTTREAGTIQSSSTDGSGPDGALGVIASIDIDINPNRTNFKSGDNPLIIVTLKDSFGNAIENVDFNHLHLGNMKGKDLAWRDEGHSDYVVNLPLTTIGDLDITANINGIYSPKTVLTVYHNSGTSKIDHVALSVINPTLNAGDKPTLKVELTDGNGNTVTGVQQLDIIIDNQTHTLPVTQNPDGSYTVELPAQHSGSKNIQVTVNGKDSNQATITVQAPKPIPANTTGKAGEQGVLASVALSSGALTNLKSGDALALTVTVQDSFKNPLTGLASAIALTHAQTGTVTWKDNQDGTYTASLVLSKLGADTLTATVNTVSSQAITVNVTNLTGHTGVQNVVITPTNTTPNAGATLTLTVKLTDSNGNVVNDVKQLDVMIAGTKQPLSATQNPDGSYTVELPAQHSGSKNIQVTVNGKDSNQATITVQAPKPIPANTTGKAGEQGVLASVALSSGALTNLKSGDALALTVTVQDSFKNPLTGLASAIALTHAQTGTVTWKDNQDGTYTASLVLSKLGADTLTATINKVSSQAITVNVTNLTGHAGVQNVVITSTNNTPNAGEIPTLTVKLTDKNGNVVNDVKQLDVTIAGTKHTLPATQNADGSYTVELPAQHSGSKNIQVTVNGKDSNQATLTVQAPTPMPTNIHGNAGEQGVLATVELTTGSLADLKSGDTLALTVTVQDSFKNPLTGLASAIALTHAQTGTVTWKDNQDGTYTASLPLTKLGNDTLTATVNTVSSKAIAFNVVNLTGHTGVQNVVITPTNTTPNAGATLTLTVKLTDSNGNVVNDVKQLDVMIAGTKQPLSATQNPDGSYTVELPAQHSGSKNIQVTVNGKDSNQATITVQAPKPIPANTTGKAGEQGVLASVALSSGALTNLKSGDALALTVTAQDSFKNPLTGLASAIALTHAQTGTLTWKDNQDGTYTASLPLTKLGNDTLTATVNTVSSKAIAFNVVNLTGHTGVQNVVITPTNTTPNAGATLTLTVKLTDSNGNVVNDVKQLDVMIAGTKQPLSATQNPDGSYTVELPAQHSGSKNIQVTVNGKDSNQATITVQAPKPIPANTTGKAGEQGVLASVALSSGALTNLKSGDALALTVTAQDSFKNPLTGLASAIALTHAQTGTLTWKDNQDGTYTASLPLTKLGNDTLTATVNTVSSKAIAFNVVNLTGHTGVQNVVITPTNTTPNAGATLTLTVKLTDSNGNVVNDVKQLDVTIAGTKHTLPATQNADGSYTVELPAQHSGSKNIQVTVNGKDSNQATITVQAPKPIPANTTGNAGEQGVLATVELTTGSLADLKSGDTLALTVTAQDSFKNPLTGLASAITLAHQQTGTVTWKDNQNGTYTASLELSKLGSDTLTATVNAIASQPTSVTVEAQQGKASVTAVELHAQPTIITAGQSTTLTFTLRDKHNNGVVKIPSSDIKLEDNKLALSNIQWQEQGNGVYTTSIMFSEVRTHSLTASIGQFTETTNVIVNSPTGKDAVKTIAIAPIANSDAGQPSSISIDLTDQYKNLVKNVSSSDISMTINGQKQNILFIENSTSNKYTAQLPASKANRYKIVVEVNGQSETTEWVVNSPIAIPISSYTQDGLRGSLETISITHNAKNHTVNSGDKVTLSVELKDKFDNPLTGAAGSLKLLTNLHSASAWKELSSGLYTQDLTMDKLDKQSIAVMADKILSNKLELTVTPAKGANHIHKTTLETNVSTIEAGKEVILTLTLTDIVNNGVIDVDTKDIQLSNNGKPTVATWAHSQDGIYTTKIRLDTAGNYQFKALVNNQSTPIKAVDVTAPRGANVVNTAQMTANADAFNAGEKVELTLVLKDQYGNLVADVKGADIALKDSHSVETINSSKIVWQMTSTGVYKTALPLTKVGKHTLTATVNKKNADTNEITVKALKGTSHVKAIQLATTETSINAGESTSLTLTLLDSYGNEVSDVKPSDIKFKNTDNTITTTASWVKSPSHESVYTASVTLEKVKKHTLSVDVNSQTKNINIDVKPLEGAKHVARVELNMSAAARLGANTPLILQLKDKFGNEVKHVVSQDIQLTNNGQVENITWTENSQGQYTANWLSTKVGKHQLDVVVNGNRLPKSIDIELTAPKGAENVDSIKIDILDTSDAGDTVKLTLKLQDKYDFDVIDVNPSDITLSSDKQALSSLAWHDDKHGNYSTDIKFDKAGKHTLTVNISNSAKTTAKKEIIIKALPPVFGNGKSELSIDTDSVEGNGKDKATITLKLIDQNNTPISGINPTLTISNSAFGNTVMKETSASGIYTATISNSSEGKVIVTLDSNSIGYVGTKQEIDIYFYSFQNINYPLNSVTNQQFIKFGYQNDDYSDYTWENSYPDVIGINSTSSLYIKGKPKPQENVITLIARPKNNTHQLKAIRATITIDKFIYSSKDTTKNQHIVDQLCKNEGGRLATIDEVKGLYKTPSRKLNLLMNASIYAQRHWIDSNSGYIFDDKVNYPTPEVPADYSLPVVCTVDY</sequence>
<reference evidence="4 5" key="1">
    <citation type="submission" date="2023-09" db="EMBL/GenBank/DDBJ databases">
        <title>Genomic Revisitation and Reclassification of the Genus Providencia.</title>
        <authorList>
            <person name="Dong X."/>
        </authorList>
    </citation>
    <scope>NUCLEOTIDE SEQUENCE [LARGE SCALE GENOMIC DNA]</scope>
    <source>
        <strain evidence="4 5">D4759</strain>
    </source>
</reference>
<dbReference type="InterPro" id="IPR003344">
    <property type="entry name" value="Big_1_dom"/>
</dbReference>
<dbReference type="InterPro" id="IPR038177">
    <property type="entry name" value="IAT_beta_sf"/>
</dbReference>
<accession>A0ABZ0N2K6</accession>
<keyword evidence="5" id="KW-1185">Reference proteome</keyword>